<evidence type="ECO:0008006" key="3">
    <source>
        <dbReference type="Google" id="ProtNLM"/>
    </source>
</evidence>
<proteinExistence type="predicted"/>
<gene>
    <name evidence="1" type="ORF">LC087_10815</name>
</gene>
<evidence type="ECO:0000313" key="2">
    <source>
        <dbReference type="Proteomes" id="UP001197974"/>
    </source>
</evidence>
<organism evidence="1 2">
    <name type="scientific">Bacillus carboniphilus</name>
    <dbReference type="NCBI Taxonomy" id="86663"/>
    <lineage>
        <taxon>Bacteria</taxon>
        <taxon>Bacillati</taxon>
        <taxon>Bacillota</taxon>
        <taxon>Bacilli</taxon>
        <taxon>Bacillales</taxon>
        <taxon>Bacillaceae</taxon>
        <taxon>Bacillus</taxon>
    </lineage>
</organism>
<accession>A0ABY9JRF6</accession>
<dbReference type="EMBL" id="CP129013">
    <property type="protein sequence ID" value="WLR41399.1"/>
    <property type="molecule type" value="Genomic_DNA"/>
</dbReference>
<name>A0ABY9JRF6_9BACI</name>
<keyword evidence="2" id="KW-1185">Reference proteome</keyword>
<reference evidence="1 2" key="1">
    <citation type="submission" date="2023-06" db="EMBL/GenBank/DDBJ databases">
        <title>Five Gram-positive bacteria isolated from mangrove sediments in Shenzhen, Guangdong, China.</title>
        <authorList>
            <person name="Yu S."/>
            <person name="Zheng W."/>
            <person name="Huang Y."/>
        </authorList>
    </citation>
    <scope>NUCLEOTIDE SEQUENCE [LARGE SCALE GENOMIC DNA]</scope>
    <source>
        <strain evidence="1 2">SaN35-3</strain>
    </source>
</reference>
<sequence>MNNIPDYLRQQVMFFEGKIDIPYSYKSTFKSIISGDNIGAKGEAVVSKSSFSDDHSPLSLDYIRGQTEGKVNYENYTLSAGAAVIATKIEFKIEPLNFFGFEPLEEWFDIDYDPFVGLDLSLGSIGLGASVGAENSIYAAYGIGIGVKFGAEKDE</sequence>
<dbReference type="RefSeq" id="WP_226543393.1">
    <property type="nucleotide sequence ID" value="NZ_CP129013.1"/>
</dbReference>
<dbReference type="Proteomes" id="UP001197974">
    <property type="component" value="Chromosome"/>
</dbReference>
<protein>
    <recommendedName>
        <fullName evidence="3">Bacterial surface antigen (D15) domain-containing protein</fullName>
    </recommendedName>
</protein>
<evidence type="ECO:0000313" key="1">
    <source>
        <dbReference type="EMBL" id="WLR41399.1"/>
    </source>
</evidence>